<dbReference type="GO" id="GO:0006974">
    <property type="term" value="P:DNA damage response"/>
    <property type="evidence" value="ECO:0007669"/>
    <property type="project" value="TreeGrafter"/>
</dbReference>
<dbReference type="AlphaFoldDB" id="A0A9P1IQI5"/>
<protein>
    <recommendedName>
        <fullName evidence="10">RING-type domain-containing protein</fullName>
    </recommendedName>
</protein>
<dbReference type="Proteomes" id="UP001152747">
    <property type="component" value="Unassembled WGS sequence"/>
</dbReference>
<comment type="caution">
    <text evidence="8">The sequence shown here is derived from an EMBL/GenBank/DDBJ whole genome shotgun (WGS) entry which is preliminary data.</text>
</comment>
<dbReference type="InterPro" id="IPR049730">
    <property type="entry name" value="SNF2/RAD54-like_C"/>
</dbReference>
<dbReference type="SUPFAM" id="SSF52540">
    <property type="entry name" value="P-loop containing nucleoside triphosphate hydrolases"/>
    <property type="match status" value="1"/>
</dbReference>
<dbReference type="InterPro" id="IPR013083">
    <property type="entry name" value="Znf_RING/FYVE/PHD"/>
</dbReference>
<keyword evidence="2 5" id="KW-0863">Zinc-finger</keyword>
<keyword evidence="9" id="KW-1185">Reference proteome</keyword>
<evidence type="ECO:0000313" key="9">
    <source>
        <dbReference type="Proteomes" id="UP001152747"/>
    </source>
</evidence>
<keyword evidence="1" id="KW-0479">Metal-binding</keyword>
<evidence type="ECO:0000256" key="3">
    <source>
        <dbReference type="ARBA" id="ARBA00022801"/>
    </source>
</evidence>
<dbReference type="PROSITE" id="PS51194">
    <property type="entry name" value="HELICASE_CTER"/>
    <property type="match status" value="1"/>
</dbReference>
<evidence type="ECO:0000256" key="2">
    <source>
        <dbReference type="ARBA" id="ARBA00022771"/>
    </source>
</evidence>
<evidence type="ECO:0000259" key="7">
    <source>
        <dbReference type="PROSITE" id="PS51194"/>
    </source>
</evidence>
<gene>
    <name evidence="8" type="ORF">CAMP_LOCUS12792</name>
</gene>
<sequence>MIRTIINLQKLAEICPKACDIIENFGGVSAIREELNSSIASFSKEDLTKIEKMLPNTDEAEQKMCVKIIEKLAGFYESQKICDDSLVKSLNVKKLQKICEILPFWPIFDDMKKHLKDGAVKLDEPIKKIHKKKKYHNARTCMGICNNLSFSKLYPQYQLATNFEVYKNLSIYLKNIVDLSEELKEDFGLLIDYFKDLSTYDNIKNASFVISPCEHPYLNKICIDENERKIEKDKLECKICRVYHTLTHFQLFIGVGSFHGFPKNEKNVGQKLEITMIIEMILESESRKEFVELSEIGCFHKYVNGLHRMSRLIEIDCIKLIKYEEKLRGLSLAENRITKTDTMWEARSFNHIEGEEERFFRRIYERLHERNIRNLRNLLPEFKQKCNDFRYLVTLCEEQNGENSEISNSCPVCWQDSEILAILPCAHRICQHCYYEFKDRSLQSDTITCVTCRRTFKHIEIMIACQPKNREISGGVIVAVKLRETIKLIRQILDENEENKIVLFTNVDVHRPIWSFLTSVLGKAKVPFIEVNTANYEENLCEFETSKYARVLLCSLSRCANGLNLTHANHIIFLDPPHSSSIVQQAIGRIARIGQKNAMNVYHMIVETSIDEEIRKIAKNGQFFCGEVLVGDYVILLSETDLTLGQLRHIFGISQI</sequence>
<evidence type="ECO:0000256" key="1">
    <source>
        <dbReference type="ARBA" id="ARBA00022723"/>
    </source>
</evidence>
<evidence type="ECO:0000259" key="6">
    <source>
        <dbReference type="PROSITE" id="PS50089"/>
    </source>
</evidence>
<dbReference type="CDD" id="cd18793">
    <property type="entry name" value="SF2_C_SNF"/>
    <property type="match status" value="1"/>
</dbReference>
<name>A0A9P1IQI5_9PELO</name>
<evidence type="ECO:0000313" key="8">
    <source>
        <dbReference type="EMBL" id="CAI5450155.1"/>
    </source>
</evidence>
<dbReference type="SUPFAM" id="SSF57850">
    <property type="entry name" value="RING/U-box"/>
    <property type="match status" value="1"/>
</dbReference>
<dbReference type="PROSITE" id="PS50089">
    <property type="entry name" value="ZF_RING_2"/>
    <property type="match status" value="1"/>
</dbReference>
<dbReference type="InterPro" id="IPR001841">
    <property type="entry name" value="Znf_RING"/>
</dbReference>
<keyword evidence="3" id="KW-0378">Hydrolase</keyword>
<evidence type="ECO:0000256" key="4">
    <source>
        <dbReference type="ARBA" id="ARBA00022833"/>
    </source>
</evidence>
<dbReference type="EMBL" id="CANHGI010000005">
    <property type="protein sequence ID" value="CAI5450155.1"/>
    <property type="molecule type" value="Genomic_DNA"/>
</dbReference>
<dbReference type="GO" id="GO:0061630">
    <property type="term" value="F:ubiquitin protein ligase activity"/>
    <property type="evidence" value="ECO:0007669"/>
    <property type="project" value="TreeGrafter"/>
</dbReference>
<dbReference type="Pfam" id="PF00271">
    <property type="entry name" value="Helicase_C"/>
    <property type="match status" value="1"/>
</dbReference>
<dbReference type="SMART" id="SM00184">
    <property type="entry name" value="RING"/>
    <property type="match status" value="2"/>
</dbReference>
<proteinExistence type="predicted"/>
<dbReference type="Gene3D" id="3.40.50.300">
    <property type="entry name" value="P-loop containing nucleotide triphosphate hydrolases"/>
    <property type="match status" value="1"/>
</dbReference>
<dbReference type="InterPro" id="IPR001650">
    <property type="entry name" value="Helicase_C-like"/>
</dbReference>
<feature type="domain" description="RING-type" evidence="6">
    <location>
        <begin position="410"/>
        <end position="453"/>
    </location>
</feature>
<dbReference type="GO" id="GO:0008270">
    <property type="term" value="F:zinc ion binding"/>
    <property type="evidence" value="ECO:0007669"/>
    <property type="project" value="UniProtKB-KW"/>
</dbReference>
<dbReference type="PANTHER" id="PTHR45865">
    <property type="entry name" value="E3 UBIQUITIN-PROTEIN LIGASE SHPRH FAMILY MEMBER"/>
    <property type="match status" value="1"/>
</dbReference>
<reference evidence="8" key="1">
    <citation type="submission" date="2022-11" db="EMBL/GenBank/DDBJ databases">
        <authorList>
            <person name="Kikuchi T."/>
        </authorList>
    </citation>
    <scope>NUCLEOTIDE SEQUENCE</scope>
    <source>
        <strain evidence="8">PS1010</strain>
    </source>
</reference>
<evidence type="ECO:0000256" key="5">
    <source>
        <dbReference type="PROSITE-ProRule" id="PRU00175"/>
    </source>
</evidence>
<dbReference type="PANTHER" id="PTHR45865:SF1">
    <property type="entry name" value="E3 UBIQUITIN-PROTEIN LIGASE SHPRH"/>
    <property type="match status" value="1"/>
</dbReference>
<feature type="domain" description="Helicase C-terminal" evidence="7">
    <location>
        <begin position="488"/>
        <end position="643"/>
    </location>
</feature>
<dbReference type="SMART" id="SM00490">
    <property type="entry name" value="HELICc"/>
    <property type="match status" value="1"/>
</dbReference>
<dbReference type="GO" id="GO:0005634">
    <property type="term" value="C:nucleus"/>
    <property type="evidence" value="ECO:0007669"/>
    <property type="project" value="TreeGrafter"/>
</dbReference>
<dbReference type="OrthoDB" id="423559at2759"/>
<dbReference type="InterPro" id="IPR027417">
    <property type="entry name" value="P-loop_NTPase"/>
</dbReference>
<dbReference type="InterPro" id="IPR017907">
    <property type="entry name" value="Znf_RING_CS"/>
</dbReference>
<dbReference type="InterPro" id="IPR052583">
    <property type="entry name" value="ATP-helicase/E3_Ub-Ligase"/>
</dbReference>
<dbReference type="GO" id="GO:0000209">
    <property type="term" value="P:protein polyubiquitination"/>
    <property type="evidence" value="ECO:0007669"/>
    <property type="project" value="TreeGrafter"/>
</dbReference>
<dbReference type="Gene3D" id="3.30.40.10">
    <property type="entry name" value="Zinc/RING finger domain, C3HC4 (zinc finger)"/>
    <property type="match status" value="1"/>
</dbReference>
<accession>A0A9P1IQI5</accession>
<dbReference type="PROSITE" id="PS00518">
    <property type="entry name" value="ZF_RING_1"/>
    <property type="match status" value="1"/>
</dbReference>
<evidence type="ECO:0008006" key="10">
    <source>
        <dbReference type="Google" id="ProtNLM"/>
    </source>
</evidence>
<organism evidence="8 9">
    <name type="scientific">Caenorhabditis angaria</name>
    <dbReference type="NCBI Taxonomy" id="860376"/>
    <lineage>
        <taxon>Eukaryota</taxon>
        <taxon>Metazoa</taxon>
        <taxon>Ecdysozoa</taxon>
        <taxon>Nematoda</taxon>
        <taxon>Chromadorea</taxon>
        <taxon>Rhabditida</taxon>
        <taxon>Rhabditina</taxon>
        <taxon>Rhabditomorpha</taxon>
        <taxon>Rhabditoidea</taxon>
        <taxon>Rhabditidae</taxon>
        <taxon>Peloderinae</taxon>
        <taxon>Caenorhabditis</taxon>
    </lineage>
</organism>
<dbReference type="GO" id="GO:0016787">
    <property type="term" value="F:hydrolase activity"/>
    <property type="evidence" value="ECO:0007669"/>
    <property type="project" value="UniProtKB-KW"/>
</dbReference>
<keyword evidence="4" id="KW-0862">Zinc</keyword>